<dbReference type="Proteomes" id="UP000177383">
    <property type="component" value="Unassembled WGS sequence"/>
</dbReference>
<dbReference type="GO" id="GO:0004081">
    <property type="term" value="F:bis(5'-nucleosyl)-tetraphosphatase (asymmetrical) activity"/>
    <property type="evidence" value="ECO:0007669"/>
    <property type="project" value="TreeGrafter"/>
</dbReference>
<dbReference type="STRING" id="1798375.A2773_03170"/>
<protein>
    <recommendedName>
        <fullName evidence="2">Nudix hydrolase domain-containing protein</fullName>
    </recommendedName>
</protein>
<dbReference type="InterPro" id="IPR020084">
    <property type="entry name" value="NUDIX_hydrolase_CS"/>
</dbReference>
<proteinExistence type="predicted"/>
<dbReference type="PANTHER" id="PTHR21340:SF0">
    <property type="entry name" value="BIS(5'-NUCLEOSYL)-TETRAPHOSPHATASE [ASYMMETRICAL]"/>
    <property type="match status" value="1"/>
</dbReference>
<reference evidence="3 4" key="1">
    <citation type="journal article" date="2016" name="Nat. Commun.">
        <title>Thousands of microbial genomes shed light on interconnected biogeochemical processes in an aquifer system.</title>
        <authorList>
            <person name="Anantharaman K."/>
            <person name="Brown C.T."/>
            <person name="Hug L.A."/>
            <person name="Sharon I."/>
            <person name="Castelle C.J."/>
            <person name="Probst A.J."/>
            <person name="Thomas B.C."/>
            <person name="Singh A."/>
            <person name="Wilkins M.J."/>
            <person name="Karaoz U."/>
            <person name="Brodie E.L."/>
            <person name="Williams K.H."/>
            <person name="Hubbard S.S."/>
            <person name="Banfield J.F."/>
        </authorList>
    </citation>
    <scope>NUCLEOTIDE SEQUENCE [LARGE SCALE GENOMIC DNA]</scope>
</reference>
<dbReference type="Gene3D" id="3.90.79.10">
    <property type="entry name" value="Nucleoside Triphosphate Pyrophosphohydrolase"/>
    <property type="match status" value="1"/>
</dbReference>
<dbReference type="PANTHER" id="PTHR21340">
    <property type="entry name" value="DIADENOSINE 5,5-P1,P4-TETRAPHOSPHATE PYROPHOSPHOHYDROLASE MUTT"/>
    <property type="match status" value="1"/>
</dbReference>
<name>A0A1F5ZMC5_9BACT</name>
<evidence type="ECO:0000313" key="4">
    <source>
        <dbReference type="Proteomes" id="UP000177383"/>
    </source>
</evidence>
<evidence type="ECO:0000313" key="3">
    <source>
        <dbReference type="EMBL" id="OGG13485.1"/>
    </source>
</evidence>
<dbReference type="InterPro" id="IPR015797">
    <property type="entry name" value="NUDIX_hydrolase-like_dom_sf"/>
</dbReference>
<dbReference type="GO" id="GO:0006167">
    <property type="term" value="P:AMP biosynthetic process"/>
    <property type="evidence" value="ECO:0007669"/>
    <property type="project" value="TreeGrafter"/>
</dbReference>
<dbReference type="PROSITE" id="PS00893">
    <property type="entry name" value="NUDIX_BOX"/>
    <property type="match status" value="1"/>
</dbReference>
<organism evidence="3 4">
    <name type="scientific">Candidatus Gottesmanbacteria bacterium RIFCSPHIGHO2_01_FULL_39_10</name>
    <dbReference type="NCBI Taxonomy" id="1798375"/>
    <lineage>
        <taxon>Bacteria</taxon>
        <taxon>Candidatus Gottesmaniibacteriota</taxon>
    </lineage>
</organism>
<dbReference type="PROSITE" id="PS51462">
    <property type="entry name" value="NUDIX"/>
    <property type="match status" value="1"/>
</dbReference>
<dbReference type="SUPFAM" id="SSF55811">
    <property type="entry name" value="Nudix"/>
    <property type="match status" value="1"/>
</dbReference>
<dbReference type="AlphaFoldDB" id="A0A1F5ZMC5"/>
<keyword evidence="1" id="KW-0378">Hydrolase</keyword>
<dbReference type="InterPro" id="IPR051325">
    <property type="entry name" value="Nudix_hydrolase_domain"/>
</dbReference>
<accession>A0A1F5ZMC5</accession>
<comment type="caution">
    <text evidence="3">The sequence shown here is derived from an EMBL/GenBank/DDBJ whole genome shotgun (WGS) entry which is preliminary data.</text>
</comment>
<dbReference type="InterPro" id="IPR000086">
    <property type="entry name" value="NUDIX_hydrolase_dom"/>
</dbReference>
<dbReference type="CDD" id="cd03673">
    <property type="entry name" value="NUDIX_Ap6A_hydrolase"/>
    <property type="match status" value="1"/>
</dbReference>
<gene>
    <name evidence="3" type="ORF">A2773_03170</name>
</gene>
<evidence type="ECO:0000259" key="2">
    <source>
        <dbReference type="PROSITE" id="PS51462"/>
    </source>
</evidence>
<sequence length="149" mass="17179">MTREFSAGGIVFQRSKQQKAKSQQLLWLLCQHSQHKGWVFPKGLIGDNIKGEKSEETAVREVKEETGIEARILKKLPNPATYWYVWEGDKRFKTVYYFLMEATGGDIEDHDHEMSAVEWLPTDKVGERLSYKSDKIAFKEALKLVASIK</sequence>
<dbReference type="Pfam" id="PF00293">
    <property type="entry name" value="NUDIX"/>
    <property type="match status" value="1"/>
</dbReference>
<dbReference type="EMBL" id="MFJE01000051">
    <property type="protein sequence ID" value="OGG13485.1"/>
    <property type="molecule type" value="Genomic_DNA"/>
</dbReference>
<evidence type="ECO:0000256" key="1">
    <source>
        <dbReference type="ARBA" id="ARBA00022801"/>
    </source>
</evidence>
<feature type="domain" description="Nudix hydrolase" evidence="2">
    <location>
        <begin position="2"/>
        <end position="142"/>
    </location>
</feature>
<dbReference type="GO" id="GO:0006754">
    <property type="term" value="P:ATP biosynthetic process"/>
    <property type="evidence" value="ECO:0007669"/>
    <property type="project" value="TreeGrafter"/>
</dbReference>